<dbReference type="AlphaFoldDB" id="I5B5T0"/>
<evidence type="ECO:0000256" key="1">
    <source>
        <dbReference type="ARBA" id="ARBA00022691"/>
    </source>
</evidence>
<reference evidence="4 5" key="2">
    <citation type="submission" date="2012-02" db="EMBL/GenBank/DDBJ databases">
        <title>Improved High-Quality Draft sequence of Desulfobacter postgatei 2ac9.</title>
        <authorList>
            <consortium name="US DOE Joint Genome Institute"/>
            <person name="Lucas S."/>
            <person name="Han J."/>
            <person name="Lapidus A."/>
            <person name="Cheng J.-F."/>
            <person name="Goodwin L."/>
            <person name="Pitluck S."/>
            <person name="Peters L."/>
            <person name="Ovchinnikova G."/>
            <person name="Held B."/>
            <person name="Detter J.C."/>
            <person name="Han C."/>
            <person name="Tapia R."/>
            <person name="Land M."/>
            <person name="Hauser L."/>
            <person name="Kyrpides N."/>
            <person name="Ivanova N."/>
            <person name="Pagani I."/>
            <person name="Orellana R."/>
            <person name="Lovley D."/>
            <person name="Woyke T."/>
        </authorList>
    </citation>
    <scope>NUCLEOTIDE SEQUENCE [LARGE SCALE GENOMIC DNA]</scope>
    <source>
        <strain evidence="4 5">2ac9</strain>
    </source>
</reference>
<keyword evidence="4" id="KW-0489">Methyltransferase</keyword>
<dbReference type="STRING" id="879212.DespoDRAFT_03033"/>
<gene>
    <name evidence="4" type="ORF">DespoDRAFT_03033</name>
</gene>
<dbReference type="PROSITE" id="PS51668">
    <property type="entry name" value="TSAA_2"/>
    <property type="match status" value="1"/>
</dbReference>
<dbReference type="InterPro" id="IPR023370">
    <property type="entry name" value="TrmO-like_N"/>
</dbReference>
<dbReference type="EMBL" id="CM001488">
    <property type="protein sequence ID" value="EIM64843.1"/>
    <property type="molecule type" value="Genomic_DNA"/>
</dbReference>
<dbReference type="InterPro" id="IPR036413">
    <property type="entry name" value="YaeB-like_sf"/>
</dbReference>
<keyword evidence="1" id="KW-0949">S-adenosyl-L-methionine</keyword>
<reference evidence="4 5" key="1">
    <citation type="submission" date="2011-09" db="EMBL/GenBank/DDBJ databases">
        <authorList>
            <consortium name="US DOE Joint Genome Institute (JGI-PGF)"/>
            <person name="Lucas S."/>
            <person name="Han J."/>
            <person name="Lapidus A."/>
            <person name="Cheng J.-F."/>
            <person name="Goodwin L."/>
            <person name="Pitluck S."/>
            <person name="Peters L."/>
            <person name="Land M.L."/>
            <person name="Hauser L."/>
            <person name="Orellana R."/>
            <person name="Lovley D."/>
            <person name="Woyke T.J."/>
        </authorList>
    </citation>
    <scope>NUCLEOTIDE SEQUENCE [LARGE SCALE GENOMIC DNA]</scope>
    <source>
        <strain evidence="4 5">2ac9</strain>
    </source>
</reference>
<dbReference type="PANTHER" id="PTHR12818:SF0">
    <property type="entry name" value="TRNA (ADENINE(37)-N6)-METHYLTRANSFERASE"/>
    <property type="match status" value="1"/>
</dbReference>
<dbReference type="GO" id="GO:0008168">
    <property type="term" value="F:methyltransferase activity"/>
    <property type="evidence" value="ECO:0007669"/>
    <property type="project" value="UniProtKB-KW"/>
</dbReference>
<organism evidence="4 5">
    <name type="scientific">Desulfobacter postgatei 2ac9</name>
    <dbReference type="NCBI Taxonomy" id="879212"/>
    <lineage>
        <taxon>Bacteria</taxon>
        <taxon>Pseudomonadati</taxon>
        <taxon>Thermodesulfobacteriota</taxon>
        <taxon>Desulfobacteria</taxon>
        <taxon>Desulfobacterales</taxon>
        <taxon>Desulfobacteraceae</taxon>
        <taxon>Desulfobacter</taxon>
    </lineage>
</organism>
<dbReference type="GO" id="GO:0032259">
    <property type="term" value="P:methylation"/>
    <property type="evidence" value="ECO:0007669"/>
    <property type="project" value="UniProtKB-KW"/>
</dbReference>
<dbReference type="HOGENOM" id="CLU_013458_2_0_7"/>
<evidence type="ECO:0000256" key="2">
    <source>
        <dbReference type="ARBA" id="ARBA00033753"/>
    </source>
</evidence>
<keyword evidence="5" id="KW-1185">Reference proteome</keyword>
<evidence type="ECO:0000313" key="5">
    <source>
        <dbReference type="Proteomes" id="UP000005778"/>
    </source>
</evidence>
<dbReference type="SUPFAM" id="SSF118196">
    <property type="entry name" value="YaeB-like"/>
    <property type="match status" value="1"/>
</dbReference>
<dbReference type="NCBIfam" id="TIGR00104">
    <property type="entry name" value="tRNA_TsaA"/>
    <property type="match status" value="1"/>
</dbReference>
<evidence type="ECO:0000313" key="4">
    <source>
        <dbReference type="EMBL" id="EIM64843.1"/>
    </source>
</evidence>
<name>I5B5T0_9BACT</name>
<proteinExistence type="inferred from homology"/>
<dbReference type="InterPro" id="IPR036414">
    <property type="entry name" value="YaeB_N_sf"/>
</dbReference>
<accession>I5B5T0</accession>
<dbReference type="InterPro" id="IPR040372">
    <property type="entry name" value="YaeB-like"/>
</dbReference>
<dbReference type="RefSeq" id="WP_004074482.1">
    <property type="nucleotide sequence ID" value="NZ_CM001488.1"/>
</dbReference>
<sequence length="141" mass="15656">MTNNTTISFTPIGFVRTNATKLPRHWSVSQEKGVLEIQPEFVPGLRDIEIGQKIVVLFHFHKSPAFNSGYLFQTPPHRSSSRGVFSICSPIRPNAIGMSVVEVTDKDQERIGVKHIDMIDGTPILDIKPLITGEEDCPSAE</sequence>
<feature type="domain" description="TsaA-like" evidence="3">
    <location>
        <begin position="9"/>
        <end position="139"/>
    </location>
</feature>
<dbReference type="Proteomes" id="UP000005778">
    <property type="component" value="Chromosome"/>
</dbReference>
<dbReference type="eggNOG" id="COG1720">
    <property type="taxonomic scope" value="Bacteria"/>
</dbReference>
<dbReference type="OrthoDB" id="9804309at2"/>
<keyword evidence="4" id="KW-0808">Transferase</keyword>
<evidence type="ECO:0000259" key="3">
    <source>
        <dbReference type="PROSITE" id="PS51668"/>
    </source>
</evidence>
<dbReference type="Pfam" id="PF01980">
    <property type="entry name" value="TrmO_N"/>
    <property type="match status" value="1"/>
</dbReference>
<dbReference type="CDD" id="cd09281">
    <property type="entry name" value="UPF0066"/>
    <property type="match status" value="1"/>
</dbReference>
<dbReference type="PANTHER" id="PTHR12818">
    <property type="entry name" value="TRNA (ADENINE(37)-N6)-METHYLTRANSFERASE"/>
    <property type="match status" value="1"/>
</dbReference>
<dbReference type="Gene3D" id="2.40.30.70">
    <property type="entry name" value="YaeB-like"/>
    <property type="match status" value="1"/>
</dbReference>
<comment type="similarity">
    <text evidence="2">Belongs to the tRNA methyltransferase O family.</text>
</comment>
<protein>
    <submittedName>
        <fullName evidence="4">Putative methyltransferase, YaeB/AF_0241 family</fullName>
    </submittedName>
</protein>